<evidence type="ECO:0000256" key="6">
    <source>
        <dbReference type="ARBA" id="ARBA00022679"/>
    </source>
</evidence>
<evidence type="ECO:0000256" key="1">
    <source>
        <dbReference type="ARBA" id="ARBA00000085"/>
    </source>
</evidence>
<comment type="catalytic activity">
    <reaction evidence="1">
        <text>ATP + protein L-histidine = ADP + protein N-phospho-L-histidine.</text>
        <dbReference type="EC" id="2.7.13.3"/>
    </reaction>
</comment>
<comment type="function">
    <text evidence="9">May play the central regulatory role in sporulation. It may be an element of the effector pathway responsible for the activation of sporulation genes in response to nutritional stress. Spo0A may act in concert with spo0H (a sigma factor) to control the expression of some genes that are critical to the sporulation process.</text>
</comment>
<dbReference type="SUPFAM" id="SSF52172">
    <property type="entry name" value="CheY-like"/>
    <property type="match status" value="1"/>
</dbReference>
<keyword evidence="16" id="KW-1185">Reference proteome</keyword>
<feature type="transmembrane region" description="Helical" evidence="12">
    <location>
        <begin position="300"/>
        <end position="318"/>
    </location>
</feature>
<evidence type="ECO:0000256" key="7">
    <source>
        <dbReference type="ARBA" id="ARBA00022777"/>
    </source>
</evidence>
<keyword evidence="12" id="KW-1133">Transmembrane helix</keyword>
<sequence length="712" mass="80118">MHKRMEKIVRRWWAWALILLISFTVLGGGYWLYYQSIERAVYSTTLSFMEQIADHDHLNIVNQIDSKREYLRSLLKRIEAARDSQIEDVIYTLGVEASTTSFDILYLITSDGMVYSSSYLMSTMQDMPWADEFQQTGGDFVTRYDEVSRERWGEYLVYGVQLAEPVSCGSKKIIGAVGLVSIEEIGDQMKLESFDGKGAAVVMQKSGDIITASQQYNTTDNNFLNPLKDAKFKNGGSFEACRQAVERGESLFAEYSLDGSSYYTLFQSLDHHGGNDWYLVVRVSTQVTVEQVRTLINRSLPFFFVLGILILSITYFFYRSMNSVKVARASEQAKSAFLANMSHEIRTPLNGIVGLQYLMRQNLDDKEKLKSYLKKAEVSTSFLQSVITDVLDMSKIESGQLEIYAKEMDLTAVIEEVKILLENQTDQKGLKFHIDYRKLPEPFVRGDALRIKQILTNLLGNAVKFTPDGGEITLSVSQEISGETADTMFQVADTGCGMSQEFLERIWLPFEQERRIASQKGTGLGTTLSKTLVEKMGGAISVESKLGEGTVFTFHIPFPVAKPSGEAELTGETAEETEWSLSGKRILAAEDNEINRMIIVSILEDQGCELTEACDGQQALTAFENSTPDYFDLILMDIQMPVMNGYEATRRIRSLNRPDAARIPIIAMTANAFREDIEMALAAGIDDVATKPLDIKLLLNKMKHIRKREDVT</sequence>
<dbReference type="PANTHER" id="PTHR43047">
    <property type="entry name" value="TWO-COMPONENT HISTIDINE PROTEIN KINASE"/>
    <property type="match status" value="1"/>
</dbReference>
<evidence type="ECO:0000256" key="11">
    <source>
        <dbReference type="PROSITE-ProRule" id="PRU00169"/>
    </source>
</evidence>
<dbReference type="Proteomes" id="UP000712157">
    <property type="component" value="Unassembled WGS sequence"/>
</dbReference>
<dbReference type="RefSeq" id="WP_238722411.1">
    <property type="nucleotide sequence ID" value="NZ_JAHQCW010000029.1"/>
</dbReference>
<dbReference type="Pfam" id="PF02518">
    <property type="entry name" value="HATPase_c"/>
    <property type="match status" value="1"/>
</dbReference>
<dbReference type="InterPro" id="IPR001789">
    <property type="entry name" value="Sig_transdc_resp-reg_receiver"/>
</dbReference>
<dbReference type="InterPro" id="IPR004358">
    <property type="entry name" value="Sig_transdc_His_kin-like_C"/>
</dbReference>
<keyword evidence="6" id="KW-0808">Transferase</keyword>
<evidence type="ECO:0000256" key="5">
    <source>
        <dbReference type="ARBA" id="ARBA00022553"/>
    </source>
</evidence>
<keyword evidence="7" id="KW-0418">Kinase</keyword>
<dbReference type="InterPro" id="IPR036097">
    <property type="entry name" value="HisK_dim/P_sf"/>
</dbReference>
<dbReference type="InterPro" id="IPR011006">
    <property type="entry name" value="CheY-like_superfamily"/>
</dbReference>
<dbReference type="GO" id="GO:0009927">
    <property type="term" value="F:histidine phosphotransfer kinase activity"/>
    <property type="evidence" value="ECO:0007669"/>
    <property type="project" value="TreeGrafter"/>
</dbReference>
<dbReference type="CDD" id="cd16922">
    <property type="entry name" value="HATPase_EvgS-ArcB-TorS-like"/>
    <property type="match status" value="1"/>
</dbReference>
<dbReference type="PROSITE" id="PS50109">
    <property type="entry name" value="HIS_KIN"/>
    <property type="match status" value="1"/>
</dbReference>
<dbReference type="CDD" id="cd00082">
    <property type="entry name" value="HisKA"/>
    <property type="match status" value="1"/>
</dbReference>
<reference evidence="15" key="1">
    <citation type="submission" date="2021-06" db="EMBL/GenBank/DDBJ databases">
        <title>Description of novel taxa of the family Lachnospiraceae.</title>
        <authorList>
            <person name="Chaplin A.V."/>
            <person name="Sokolova S.R."/>
            <person name="Pikina A.P."/>
            <person name="Korzhanova M."/>
            <person name="Belova V."/>
            <person name="Korostin D."/>
            <person name="Efimov B.A."/>
        </authorList>
    </citation>
    <scope>NUCLEOTIDE SEQUENCE</scope>
    <source>
        <strain evidence="15">ASD5720</strain>
    </source>
</reference>
<dbReference type="GO" id="GO:0005886">
    <property type="term" value="C:plasma membrane"/>
    <property type="evidence" value="ECO:0007669"/>
    <property type="project" value="TreeGrafter"/>
</dbReference>
<dbReference type="Gene3D" id="3.40.50.2300">
    <property type="match status" value="1"/>
</dbReference>
<dbReference type="SUPFAM" id="SSF55874">
    <property type="entry name" value="ATPase domain of HSP90 chaperone/DNA topoisomerase II/histidine kinase"/>
    <property type="match status" value="1"/>
</dbReference>
<keyword evidence="12" id="KW-0812">Transmembrane</keyword>
<comment type="caution">
    <text evidence="15">The sequence shown here is derived from an EMBL/GenBank/DDBJ whole genome shotgun (WGS) entry which is preliminary data.</text>
</comment>
<dbReference type="Gene3D" id="1.10.287.130">
    <property type="match status" value="1"/>
</dbReference>
<dbReference type="Gene3D" id="3.30.565.10">
    <property type="entry name" value="Histidine kinase-like ATPase, C-terminal domain"/>
    <property type="match status" value="1"/>
</dbReference>
<evidence type="ECO:0000256" key="9">
    <source>
        <dbReference type="ARBA" id="ARBA00024867"/>
    </source>
</evidence>
<evidence type="ECO:0000259" key="13">
    <source>
        <dbReference type="PROSITE" id="PS50109"/>
    </source>
</evidence>
<dbReference type="InterPro" id="IPR003661">
    <property type="entry name" value="HisK_dim/P_dom"/>
</dbReference>
<dbReference type="InterPro" id="IPR005467">
    <property type="entry name" value="His_kinase_dom"/>
</dbReference>
<comment type="similarity">
    <text evidence="2">In the N-terminal section; belongs to the phytochrome family.</text>
</comment>
<dbReference type="PANTHER" id="PTHR43047:SF72">
    <property type="entry name" value="OSMOSENSING HISTIDINE PROTEIN KINASE SLN1"/>
    <property type="match status" value="1"/>
</dbReference>
<keyword evidence="8" id="KW-0902">Two-component regulatory system</keyword>
<dbReference type="EMBL" id="JAHQCW010000029">
    <property type="protein sequence ID" value="MBU9738124.1"/>
    <property type="molecule type" value="Genomic_DNA"/>
</dbReference>
<dbReference type="SMART" id="SM00387">
    <property type="entry name" value="HATPase_c"/>
    <property type="match status" value="1"/>
</dbReference>
<evidence type="ECO:0000256" key="2">
    <source>
        <dbReference type="ARBA" id="ARBA00006402"/>
    </source>
</evidence>
<evidence type="ECO:0000256" key="3">
    <source>
        <dbReference type="ARBA" id="ARBA00012438"/>
    </source>
</evidence>
<accession>A0A949NFW1</accession>
<protein>
    <recommendedName>
        <fullName evidence="10">Circadian input-output histidine kinase CikA</fullName>
        <ecNumber evidence="3">2.7.13.3</ecNumber>
    </recommendedName>
    <alternativeName>
        <fullName evidence="4">Stage 0 sporulation protein A homolog</fullName>
    </alternativeName>
</protein>
<keyword evidence="12" id="KW-0472">Membrane</keyword>
<dbReference type="SUPFAM" id="SSF47384">
    <property type="entry name" value="Homodimeric domain of signal transducing histidine kinase"/>
    <property type="match status" value="1"/>
</dbReference>
<dbReference type="GO" id="GO:0000155">
    <property type="term" value="F:phosphorelay sensor kinase activity"/>
    <property type="evidence" value="ECO:0007669"/>
    <property type="project" value="InterPro"/>
</dbReference>
<dbReference type="PRINTS" id="PR00344">
    <property type="entry name" value="BCTRLSENSOR"/>
</dbReference>
<organism evidence="15 16">
    <name type="scientific">Diplocloster agilis</name>
    <dbReference type="NCBI Taxonomy" id="2850323"/>
    <lineage>
        <taxon>Bacteria</taxon>
        <taxon>Bacillati</taxon>
        <taxon>Bacillota</taxon>
        <taxon>Clostridia</taxon>
        <taxon>Lachnospirales</taxon>
        <taxon>Lachnospiraceae</taxon>
        <taxon>Diplocloster</taxon>
    </lineage>
</organism>
<name>A0A949NFW1_9FIRM</name>
<evidence type="ECO:0000256" key="10">
    <source>
        <dbReference type="ARBA" id="ARBA00074306"/>
    </source>
</evidence>
<dbReference type="FunFam" id="3.30.565.10:FF:000010">
    <property type="entry name" value="Sensor histidine kinase RcsC"/>
    <property type="match status" value="1"/>
</dbReference>
<evidence type="ECO:0000256" key="4">
    <source>
        <dbReference type="ARBA" id="ARBA00018672"/>
    </source>
</evidence>
<evidence type="ECO:0000313" key="16">
    <source>
        <dbReference type="Proteomes" id="UP000712157"/>
    </source>
</evidence>
<dbReference type="CDD" id="cd17546">
    <property type="entry name" value="REC_hyHK_CKI1_RcsC-like"/>
    <property type="match status" value="1"/>
</dbReference>
<dbReference type="Pfam" id="PF00072">
    <property type="entry name" value="Response_reg"/>
    <property type="match status" value="1"/>
</dbReference>
<evidence type="ECO:0000256" key="12">
    <source>
        <dbReference type="SAM" id="Phobius"/>
    </source>
</evidence>
<dbReference type="InterPro" id="IPR003594">
    <property type="entry name" value="HATPase_dom"/>
</dbReference>
<dbReference type="Gene3D" id="3.30.450.20">
    <property type="entry name" value="PAS domain"/>
    <property type="match status" value="1"/>
</dbReference>
<dbReference type="SMART" id="SM00448">
    <property type="entry name" value="REC"/>
    <property type="match status" value="1"/>
</dbReference>
<evidence type="ECO:0000256" key="8">
    <source>
        <dbReference type="ARBA" id="ARBA00023012"/>
    </source>
</evidence>
<feature type="transmembrane region" description="Helical" evidence="12">
    <location>
        <begin position="12"/>
        <end position="33"/>
    </location>
</feature>
<dbReference type="SMART" id="SM00388">
    <property type="entry name" value="HisKA"/>
    <property type="match status" value="1"/>
</dbReference>
<feature type="domain" description="Histidine kinase" evidence="13">
    <location>
        <begin position="340"/>
        <end position="560"/>
    </location>
</feature>
<keyword evidence="5 11" id="KW-0597">Phosphoprotein</keyword>
<dbReference type="AlphaFoldDB" id="A0A949NFW1"/>
<dbReference type="PROSITE" id="PS50110">
    <property type="entry name" value="RESPONSE_REGULATORY"/>
    <property type="match status" value="1"/>
</dbReference>
<dbReference type="InterPro" id="IPR036890">
    <property type="entry name" value="HATPase_C_sf"/>
</dbReference>
<proteinExistence type="inferred from homology"/>
<evidence type="ECO:0000259" key="14">
    <source>
        <dbReference type="PROSITE" id="PS50110"/>
    </source>
</evidence>
<dbReference type="EC" id="2.7.13.3" evidence="3"/>
<feature type="domain" description="Response regulatory" evidence="14">
    <location>
        <begin position="585"/>
        <end position="706"/>
    </location>
</feature>
<evidence type="ECO:0000313" key="15">
    <source>
        <dbReference type="EMBL" id="MBU9738124.1"/>
    </source>
</evidence>
<feature type="modified residue" description="4-aspartylphosphate" evidence="11">
    <location>
        <position position="637"/>
    </location>
</feature>
<dbReference type="Pfam" id="PF00512">
    <property type="entry name" value="HisKA"/>
    <property type="match status" value="1"/>
</dbReference>
<gene>
    <name evidence="15" type="ORF">KTH89_16390</name>
</gene>